<dbReference type="RefSeq" id="WP_133593846.1">
    <property type="nucleotide sequence ID" value="NZ_CP037953.1"/>
</dbReference>
<dbReference type="SUPFAM" id="SSF55931">
    <property type="entry name" value="Glutamine synthetase/guanido kinase"/>
    <property type="match status" value="1"/>
</dbReference>
<dbReference type="Proteomes" id="UP000295375">
    <property type="component" value="Unassembled WGS sequence"/>
</dbReference>
<dbReference type="Gene3D" id="3.10.20.70">
    <property type="entry name" value="Glutamine synthetase, N-terminal domain"/>
    <property type="match status" value="1"/>
</dbReference>
<dbReference type="PANTHER" id="PTHR43785:SF3">
    <property type="entry name" value="GS CATALYTIC DOMAIN-CONTAINING PROTEIN"/>
    <property type="match status" value="1"/>
</dbReference>
<evidence type="ECO:0000256" key="2">
    <source>
        <dbReference type="PROSITE-ProRule" id="PRU01331"/>
    </source>
</evidence>
<dbReference type="SMART" id="SM01230">
    <property type="entry name" value="Gln-synt_C"/>
    <property type="match status" value="1"/>
</dbReference>
<protein>
    <submittedName>
        <fullName evidence="5">L-glutamine synthetase</fullName>
    </submittedName>
</protein>
<comment type="similarity">
    <text evidence="2 3">Belongs to the glutamine synthetase family.</text>
</comment>
<feature type="domain" description="GS catalytic" evidence="4">
    <location>
        <begin position="128"/>
        <end position="462"/>
    </location>
</feature>
<evidence type="ECO:0000259" key="4">
    <source>
        <dbReference type="PROSITE" id="PS51987"/>
    </source>
</evidence>
<evidence type="ECO:0000313" key="6">
    <source>
        <dbReference type="Proteomes" id="UP000295375"/>
    </source>
</evidence>
<dbReference type="Gene3D" id="3.30.590.10">
    <property type="entry name" value="Glutamine synthetase/guanido kinase, catalytic domain"/>
    <property type="match status" value="1"/>
</dbReference>
<name>A0A4R6UGZ0_9GAMM</name>
<dbReference type="PROSITE" id="PS51987">
    <property type="entry name" value="GS_CATALYTIC"/>
    <property type="match status" value="1"/>
</dbReference>
<keyword evidence="1" id="KW-0436">Ligase</keyword>
<evidence type="ECO:0000256" key="1">
    <source>
        <dbReference type="ARBA" id="ARBA00022598"/>
    </source>
</evidence>
<evidence type="ECO:0000313" key="5">
    <source>
        <dbReference type="EMBL" id="TDQ42414.1"/>
    </source>
</evidence>
<dbReference type="GO" id="GO:0006598">
    <property type="term" value="P:polyamine catabolic process"/>
    <property type="evidence" value="ECO:0007669"/>
    <property type="project" value="TreeGrafter"/>
</dbReference>
<dbReference type="InterPro" id="IPR014746">
    <property type="entry name" value="Gln_synth/guanido_kin_cat_dom"/>
</dbReference>
<dbReference type="Pfam" id="PF00120">
    <property type="entry name" value="Gln-synt_C"/>
    <property type="match status" value="1"/>
</dbReference>
<dbReference type="OrthoDB" id="9789509at2"/>
<dbReference type="GO" id="GO:0004356">
    <property type="term" value="F:glutamine synthetase activity"/>
    <property type="evidence" value="ECO:0007669"/>
    <property type="project" value="InterPro"/>
</dbReference>
<evidence type="ECO:0000256" key="3">
    <source>
        <dbReference type="RuleBase" id="RU000384"/>
    </source>
</evidence>
<accession>A0A4R6UGZ0</accession>
<sequence>MSLDAIHLTPPTIHNNAELIDWLRELRIDEVECLVPDINGVMRGKIVPRGEFIESLDGDGLRLPEHALIQGVTGDSDSHSKVAAGVDLDIYMVPDPATVRIVPWYEVPTAQIICDAFNKQRELVPFAPRSVLKRILANYSERNWKPVVAPELEFYLVEKNTDPDLPLNVPTGLSGRKEAGRQAYGIEASNEYDPVVNLIYDYCDACGINIGTVAHEAGPAQLEINFKHGDPLAIADQVFMFKRVVRKAAQKYDMYATFMAQPHESEPGSAMHIHQSIVDKQRGINIFANDSGDDTELLMHYIAGLQHYVEHATALFCPNVNSFRRMRLESDAPINLHWGRDNRTCGLRVPDSSRHARRVENRIGGADSNPYIAFAATLACGLIGLTEQRQPGPMTTGDAHELAFTLPRHLTEALSKLDACLPLRSMLSDRFVDAFIEVKNLEMNTYNRVVSSWERNYLLLSI</sequence>
<dbReference type="AlphaFoldDB" id="A0A4R6UGZ0"/>
<keyword evidence="6" id="KW-1185">Reference proteome</keyword>
<dbReference type="SUPFAM" id="SSF54368">
    <property type="entry name" value="Glutamine synthetase, N-terminal domain"/>
    <property type="match status" value="1"/>
</dbReference>
<dbReference type="InterPro" id="IPR008146">
    <property type="entry name" value="Gln_synth_cat_dom"/>
</dbReference>
<proteinExistence type="inferred from homology"/>
<dbReference type="EMBL" id="SNYM01000035">
    <property type="protein sequence ID" value="TDQ42414.1"/>
    <property type="molecule type" value="Genomic_DNA"/>
</dbReference>
<dbReference type="GO" id="GO:0006542">
    <property type="term" value="P:glutamine biosynthetic process"/>
    <property type="evidence" value="ECO:0007669"/>
    <property type="project" value="InterPro"/>
</dbReference>
<dbReference type="InterPro" id="IPR036651">
    <property type="entry name" value="Gln_synt_N_sf"/>
</dbReference>
<comment type="caution">
    <text evidence="5">The sequence shown here is derived from an EMBL/GenBank/DDBJ whole genome shotgun (WGS) entry which is preliminary data.</text>
</comment>
<gene>
    <name evidence="5" type="ORF">EV696_1353</name>
</gene>
<organism evidence="5 6">
    <name type="scientific">Permianibacter aggregans</name>
    <dbReference type="NCBI Taxonomy" id="1510150"/>
    <lineage>
        <taxon>Bacteria</taxon>
        <taxon>Pseudomonadati</taxon>
        <taxon>Pseudomonadota</taxon>
        <taxon>Gammaproteobacteria</taxon>
        <taxon>Pseudomonadales</taxon>
        <taxon>Pseudomonadaceae</taxon>
        <taxon>Permianibacter</taxon>
    </lineage>
</organism>
<reference evidence="5 6" key="1">
    <citation type="submission" date="2019-03" db="EMBL/GenBank/DDBJ databases">
        <title>Genomic Encyclopedia of Type Strains, Phase IV (KMG-IV): sequencing the most valuable type-strain genomes for metagenomic binning, comparative biology and taxonomic classification.</title>
        <authorList>
            <person name="Goeker M."/>
        </authorList>
    </citation>
    <scope>NUCLEOTIDE SEQUENCE [LARGE SCALE GENOMIC DNA]</scope>
    <source>
        <strain evidence="5 6">DSM 103792</strain>
    </source>
</reference>
<dbReference type="PANTHER" id="PTHR43785">
    <property type="entry name" value="GAMMA-GLUTAMYLPUTRESCINE SYNTHETASE"/>
    <property type="match status" value="1"/>
</dbReference>